<evidence type="ECO:0000313" key="3">
    <source>
        <dbReference type="Proteomes" id="UP001231189"/>
    </source>
</evidence>
<dbReference type="Proteomes" id="UP001231189">
    <property type="component" value="Unassembled WGS sequence"/>
</dbReference>
<gene>
    <name evidence="2" type="ORF">QYE76_002552</name>
</gene>
<sequence>MVELAVDAYGPVAGQGMKGASLAASRWASSAPCHRNRGDGESHGGQRPSPTLLEGGGQLPCHPRPHAHAASTCHAARRRPRIAARRHLRMPLLPPPAPTRARTGMSPLGRLSSPEKAGIDDAAPVLGQTSSVRSIGKAMVELVGGACVRTSFSTPPRTRSGPACGGTCAQTPG</sequence>
<dbReference type="AlphaFoldDB" id="A0AAD8RP51"/>
<accession>A0AAD8RP51</accession>
<name>A0AAD8RP51_LOLMU</name>
<evidence type="ECO:0000256" key="1">
    <source>
        <dbReference type="SAM" id="MobiDB-lite"/>
    </source>
</evidence>
<feature type="compositionally biased region" description="Basic residues" evidence="1">
    <location>
        <begin position="75"/>
        <end position="89"/>
    </location>
</feature>
<dbReference type="EMBL" id="JAUUTY010000005">
    <property type="protein sequence ID" value="KAK1628237.1"/>
    <property type="molecule type" value="Genomic_DNA"/>
</dbReference>
<feature type="region of interest" description="Disordered" evidence="1">
    <location>
        <begin position="31"/>
        <end position="106"/>
    </location>
</feature>
<proteinExistence type="predicted"/>
<organism evidence="2 3">
    <name type="scientific">Lolium multiflorum</name>
    <name type="common">Italian ryegrass</name>
    <name type="synonym">Lolium perenne subsp. multiflorum</name>
    <dbReference type="NCBI Taxonomy" id="4521"/>
    <lineage>
        <taxon>Eukaryota</taxon>
        <taxon>Viridiplantae</taxon>
        <taxon>Streptophyta</taxon>
        <taxon>Embryophyta</taxon>
        <taxon>Tracheophyta</taxon>
        <taxon>Spermatophyta</taxon>
        <taxon>Magnoliopsida</taxon>
        <taxon>Liliopsida</taxon>
        <taxon>Poales</taxon>
        <taxon>Poaceae</taxon>
        <taxon>BOP clade</taxon>
        <taxon>Pooideae</taxon>
        <taxon>Poodae</taxon>
        <taxon>Poeae</taxon>
        <taxon>Poeae Chloroplast Group 2 (Poeae type)</taxon>
        <taxon>Loliodinae</taxon>
        <taxon>Loliinae</taxon>
        <taxon>Lolium</taxon>
    </lineage>
</organism>
<feature type="region of interest" description="Disordered" evidence="1">
    <location>
        <begin position="153"/>
        <end position="173"/>
    </location>
</feature>
<keyword evidence="3" id="KW-1185">Reference proteome</keyword>
<comment type="caution">
    <text evidence="2">The sequence shown here is derived from an EMBL/GenBank/DDBJ whole genome shotgun (WGS) entry which is preliminary data.</text>
</comment>
<evidence type="ECO:0000313" key="2">
    <source>
        <dbReference type="EMBL" id="KAK1628237.1"/>
    </source>
</evidence>
<reference evidence="2" key="1">
    <citation type="submission" date="2023-07" db="EMBL/GenBank/DDBJ databases">
        <title>A chromosome-level genome assembly of Lolium multiflorum.</title>
        <authorList>
            <person name="Chen Y."/>
            <person name="Copetti D."/>
            <person name="Kolliker R."/>
            <person name="Studer B."/>
        </authorList>
    </citation>
    <scope>NUCLEOTIDE SEQUENCE</scope>
    <source>
        <strain evidence="2">02402/16</strain>
        <tissue evidence="2">Leaf</tissue>
    </source>
</reference>
<protein>
    <submittedName>
        <fullName evidence="2">Uncharacterized protein</fullName>
    </submittedName>
</protein>